<dbReference type="Proteomes" id="UP000242694">
    <property type="component" value="Unassembled WGS sequence"/>
</dbReference>
<organism evidence="3 5">
    <name type="scientific">Staphylococcus auricularis</name>
    <dbReference type="NCBI Taxonomy" id="29379"/>
    <lineage>
        <taxon>Bacteria</taxon>
        <taxon>Bacillati</taxon>
        <taxon>Bacillota</taxon>
        <taxon>Bacilli</taxon>
        <taxon>Bacillales</taxon>
        <taxon>Staphylococcaceae</taxon>
        <taxon>Staphylococcus</taxon>
    </lineage>
</organism>
<reference evidence="4 6" key="1">
    <citation type="journal article" date="2016" name="Front. Microbiol.">
        <title>Comprehensive Phylogenetic Analysis of Bovine Non-aureus Staphylococci Species Based on Whole-Genome Sequencing.</title>
        <authorList>
            <person name="Naushad S."/>
            <person name="Barkema H.W."/>
            <person name="Luby C."/>
            <person name="Condas L.A."/>
            <person name="Nobrega D.B."/>
            <person name="Carson D.A."/>
            <person name="De Buck J."/>
        </authorList>
    </citation>
    <scope>NUCLEOTIDE SEQUENCE [LARGE SCALE GENOMIC DNA]</scope>
    <source>
        <strain evidence="4 6">SNUC 993</strain>
    </source>
</reference>
<keyword evidence="6" id="KW-1185">Reference proteome</keyword>
<dbReference type="Proteomes" id="UP000242470">
    <property type="component" value="Unassembled WGS sequence"/>
</dbReference>
<evidence type="ECO:0000313" key="5">
    <source>
        <dbReference type="Proteomes" id="UP000242470"/>
    </source>
</evidence>
<accession>A0AAP8TSL3</accession>
<gene>
    <name evidence="4" type="ORF">BU607_02890</name>
    <name evidence="3" type="ORF">CD158_08790</name>
    <name evidence="2" type="ORF">QYH67_06710</name>
</gene>
<dbReference type="GeneID" id="64981213"/>
<reference evidence="3 5" key="2">
    <citation type="submission" date="2017-08" db="EMBL/GenBank/DDBJ databases">
        <title>Draft genome sequences of 64 type strains of genus Staph aureus.</title>
        <authorList>
            <person name="Cole K."/>
            <person name="Golubchik T."/>
            <person name="Russell J."/>
            <person name="Foster D."/>
            <person name="Llewelyn M."/>
            <person name="Wilson D."/>
            <person name="Crook D."/>
            <person name="Paul J."/>
        </authorList>
    </citation>
    <scope>NUCLEOTIDE SEQUENCE [LARGE SCALE GENOMIC DNA]</scope>
    <source>
        <strain evidence="3 5">NCTC 12101</strain>
    </source>
</reference>
<reference evidence="4" key="3">
    <citation type="submission" date="2018-03" db="EMBL/GenBank/DDBJ databases">
        <authorList>
            <person name="Naushad S."/>
        </authorList>
    </citation>
    <scope>NUCLEOTIDE SEQUENCE</scope>
    <source>
        <strain evidence="4">SNUC 993</strain>
    </source>
</reference>
<feature type="region of interest" description="Disordered" evidence="1">
    <location>
        <begin position="1"/>
        <end position="22"/>
    </location>
</feature>
<dbReference type="PROSITE" id="PS00018">
    <property type="entry name" value="EF_HAND_1"/>
    <property type="match status" value="1"/>
</dbReference>
<evidence type="ECO:0000313" key="2">
    <source>
        <dbReference type="EMBL" id="MDN4533257.1"/>
    </source>
</evidence>
<evidence type="ECO:0000313" key="4">
    <source>
        <dbReference type="EMBL" id="PTH19008.1"/>
    </source>
</evidence>
<reference evidence="2" key="4">
    <citation type="submission" date="2023-07" db="EMBL/GenBank/DDBJ databases">
        <title>Evaluation of the beneficial properties of pineapple isolates.</title>
        <authorList>
            <person name="Adefiranye O."/>
        </authorList>
    </citation>
    <scope>NUCLEOTIDE SEQUENCE</scope>
    <source>
        <strain evidence="2">PAPLE_T1</strain>
    </source>
</reference>
<comment type="caution">
    <text evidence="3">The sequence shown here is derived from an EMBL/GenBank/DDBJ whole genome shotgun (WGS) entry which is preliminary data.</text>
</comment>
<dbReference type="InterPro" id="IPR018247">
    <property type="entry name" value="EF_Hand_1_Ca_BS"/>
</dbReference>
<dbReference type="EMBL" id="PPQW01000068">
    <property type="protein sequence ID" value="PNZ66281.1"/>
    <property type="molecule type" value="Genomic_DNA"/>
</dbReference>
<dbReference type="EMBL" id="PZDI01000008">
    <property type="protein sequence ID" value="PTH19008.1"/>
    <property type="molecule type" value="Genomic_DNA"/>
</dbReference>
<dbReference type="EMBL" id="JAUHQC010000010">
    <property type="protein sequence ID" value="MDN4533257.1"/>
    <property type="molecule type" value="Genomic_DNA"/>
</dbReference>
<dbReference type="RefSeq" id="WP_059108176.1">
    <property type="nucleotide sequence ID" value="NZ_AP024589.1"/>
</dbReference>
<dbReference type="AlphaFoldDB" id="A0AAP8TSL3"/>
<evidence type="ECO:0000313" key="3">
    <source>
        <dbReference type="EMBL" id="PNZ66281.1"/>
    </source>
</evidence>
<dbReference type="Proteomes" id="UP001171687">
    <property type="component" value="Unassembled WGS sequence"/>
</dbReference>
<protein>
    <submittedName>
        <fullName evidence="3">Uncharacterized protein</fullName>
    </submittedName>
</protein>
<evidence type="ECO:0000256" key="1">
    <source>
        <dbReference type="SAM" id="MobiDB-lite"/>
    </source>
</evidence>
<evidence type="ECO:0000313" key="6">
    <source>
        <dbReference type="Proteomes" id="UP000242694"/>
    </source>
</evidence>
<proteinExistence type="predicted"/>
<sequence>MFGDFIKGKKRSTGKQKEAVDKNANKKITPQELSDYWKHFAKKVITCCMYAVEHTAERIFILMSFDERQPSIDIFYQINGELKLWADLDNAQYVQNIQKDVIPYTEKFVKQVNRVYDRAGCCRLAYGQIQYEFETQMFYTHRVSSSSIEAHLDKSAALMIWFDDVQKEVRHLPVDSKQQITWGPFRLRYT</sequence>
<name>A0AAP8TSL3_9STAP</name>